<dbReference type="InterPro" id="IPR011041">
    <property type="entry name" value="Quinoprot_gluc/sorb_DH_b-prop"/>
</dbReference>
<feature type="repeat" description="WD" evidence="3">
    <location>
        <begin position="1174"/>
        <end position="1215"/>
    </location>
</feature>
<feature type="domain" description="IFT140 first beta-propeller" evidence="4">
    <location>
        <begin position="944"/>
        <end position="1254"/>
    </location>
</feature>
<feature type="repeat" description="WD" evidence="3">
    <location>
        <begin position="1039"/>
        <end position="1080"/>
    </location>
</feature>
<feature type="repeat" description="WD" evidence="3">
    <location>
        <begin position="1125"/>
        <end position="1159"/>
    </location>
</feature>
<dbReference type="PANTHER" id="PTHR44019:SF8">
    <property type="entry name" value="POC1 CENTRIOLAR PROTEIN HOMOLOG"/>
    <property type="match status" value="1"/>
</dbReference>
<dbReference type="InterPro" id="IPR050505">
    <property type="entry name" value="WDR55/POC1"/>
</dbReference>
<dbReference type="SMART" id="SM00320">
    <property type="entry name" value="WD40"/>
    <property type="match status" value="14"/>
</dbReference>
<feature type="repeat" description="WD" evidence="3">
    <location>
        <begin position="822"/>
        <end position="853"/>
    </location>
</feature>
<dbReference type="Pfam" id="PF00400">
    <property type="entry name" value="WD40"/>
    <property type="match status" value="7"/>
</dbReference>
<sequence>MISILPFMEDTQQTELIFKLRVAQSPLSKILDNALEIFNLVLHYDSALGIGEKSTSLHNTLLSLQRDFSNAVNQKMWNTPLQKDHEEWLKDLKPVTDAKHKETNACLPGTRIWLLNELCVALAGKANIVWIWGAMGSGKSTIASSVAGMLGPSLGGSFFFRKGFPGQDDIKNLIPTICVQLAKACHPFGFLLVEALKSTLMEISLPTFREQFNYLLLGPLEQLKAQKVKMPVYVLVIDGMEECQGSSRDIVSMLCSIPMVAPWLKLFIADTTFNSSIVRGMSVVISDFNIDEQDEESKRQDMLFYLNHWTSRYGTLGKFYPSEQDQQIICDKSSGNFLWVITLLRYISSRASPRASLETMLETNAFNQQHQSSEDMIFSLYTFILTSHDGDDGNVLVKILQSLLGTLMAISKYSHLPFSSLMDLARIKLHGQERDNVTMLLKSFYDEDEESHSLFPLHGSFLSYMEKCFCPKDLFIDTEEANSSLAENCLKLLLKLMRFNPGEFKTCYNKNEETEPAHPRNLNPALRYACLHWSNHLEDSKSISLAQVEHLSKFLCGPLSLFWIERLSLLQKVDICISSLKKIEGMLKDYPELHIIVQEILCFIIKFWEPITTSTPHLYVSALAWLPSKANLASLWLPHFEKRVCTYGEYTEESAETDTPALAITYSPQGNFLAAGYGDGSVKIWYPASGFVVYGPKFIHSKGISSIQYTKDGANLITGSLDSTLKMWDFGVTKSEFIGHTDAVTAFALSPDGHSLVSASMDHTIRTWELTTGSGILTLEGHTQGVTSVIYSPDGSMVLSASLDNSIVVWDTTDNWSIRNTYFGHTDWVQSISFSPDGMGFASGSTDKTIKIWGVPVKLELAGEPLTGHNSVVHTVAYSPDGHFIYSGSSDKSIRFWNTVTESVSVIDGLIELDGEIFSISVSPDGRYIAAGGGDCSVVILDSQSGAVFGQILKGHTSRVRSVAWSPNGKQLASGSEDRTIKVWDFPTRESVGEPLKGHRSGVSAIAYSPDGLLLVSGSNDCTIRIWDVASGQPKGEPLTKHHSGVECIAFSPGGKLFASGSNDSTLRIWDVERGAQIMKFNTGQDQTFSGVTFSRNGAFVIGCSSNCTVGIWNVLTGEAVCEPVIGHKHWVRAVAISPDGKNLVTGSTDCMLQRYKIEASGGNLAELEASVIMSSQDEFINSLAYSPSSKHIAFGTDDNLLRIWDIQTRNLAFEPLPGHKDSILAVTFSPDGRYLASSSMDGLIKIWDTQMTSDQLMDEEILPTNKKIKKIDPDGWVRNSKGNLLFWVPPEKRSVLQDLSIATLPPGADDYAVLDCSKASHGQSWAEIYTPIEK</sequence>
<evidence type="ECO:0000259" key="4">
    <source>
        <dbReference type="Pfam" id="PF23383"/>
    </source>
</evidence>
<evidence type="ECO:0000313" key="6">
    <source>
        <dbReference type="EMBL" id="KLO19444.1"/>
    </source>
</evidence>
<feature type="repeat" description="WD" evidence="3">
    <location>
        <begin position="663"/>
        <end position="685"/>
    </location>
</feature>
<dbReference type="InterPro" id="IPR019775">
    <property type="entry name" value="WD40_repeat_CS"/>
</dbReference>
<feature type="repeat" description="WD" evidence="3">
    <location>
        <begin position="866"/>
        <end position="907"/>
    </location>
</feature>
<keyword evidence="7" id="KW-1185">Reference proteome</keyword>
<keyword evidence="2" id="KW-0677">Repeat</keyword>
<dbReference type="InterPro" id="IPR001680">
    <property type="entry name" value="WD40_rpt"/>
</dbReference>
<feature type="repeat" description="WD" evidence="3">
    <location>
        <begin position="953"/>
        <end position="994"/>
    </location>
</feature>
<evidence type="ECO:0000256" key="3">
    <source>
        <dbReference type="PROSITE-ProRule" id="PRU00221"/>
    </source>
</evidence>
<evidence type="ECO:0000256" key="2">
    <source>
        <dbReference type="ARBA" id="ARBA00022737"/>
    </source>
</evidence>
<dbReference type="SUPFAM" id="SSF50978">
    <property type="entry name" value="WD40 repeat-like"/>
    <property type="match status" value="2"/>
</dbReference>
<gene>
    <name evidence="6" type="ORF">SCHPADRAFT_62032</name>
</gene>
<dbReference type="InterPro" id="IPR056884">
    <property type="entry name" value="NPHP3-like_N"/>
</dbReference>
<feature type="repeat" description="WD" evidence="3">
    <location>
        <begin position="1217"/>
        <end position="1249"/>
    </location>
</feature>
<feature type="repeat" description="WD" evidence="3">
    <location>
        <begin position="996"/>
        <end position="1037"/>
    </location>
</feature>
<evidence type="ECO:0000313" key="7">
    <source>
        <dbReference type="Proteomes" id="UP000053477"/>
    </source>
</evidence>
<dbReference type="SUPFAM" id="SSF50952">
    <property type="entry name" value="Soluble quinoprotein glucose dehydrogenase"/>
    <property type="match status" value="1"/>
</dbReference>
<accession>A0A0H2S6B1</accession>
<dbReference type="InParanoid" id="A0A0H2S6B1"/>
<dbReference type="InterPro" id="IPR015943">
    <property type="entry name" value="WD40/YVTN_repeat-like_dom_sf"/>
</dbReference>
<feature type="domain" description="Nephrocystin 3-like N-terminal" evidence="5">
    <location>
        <begin position="110"/>
        <end position="267"/>
    </location>
</feature>
<keyword evidence="1 3" id="KW-0853">WD repeat</keyword>
<dbReference type="Gene3D" id="2.130.10.10">
    <property type="entry name" value="YVTN repeat-like/Quinoprotein amine dehydrogenase"/>
    <property type="match status" value="4"/>
</dbReference>
<dbReference type="PROSITE" id="PS50294">
    <property type="entry name" value="WD_REPEATS_REGION"/>
    <property type="match status" value="10"/>
</dbReference>
<dbReference type="InterPro" id="IPR056154">
    <property type="entry name" value="Beta-prop_IFT140_1st"/>
</dbReference>
<dbReference type="STRING" id="27342.A0A0H2S6B1"/>
<proteinExistence type="predicted"/>
<dbReference type="EMBL" id="KQ085886">
    <property type="protein sequence ID" value="KLO19444.1"/>
    <property type="molecule type" value="Genomic_DNA"/>
</dbReference>
<dbReference type="PRINTS" id="PR00320">
    <property type="entry name" value="GPROTEINBRPT"/>
</dbReference>
<dbReference type="InterPro" id="IPR036322">
    <property type="entry name" value="WD40_repeat_dom_sf"/>
</dbReference>
<dbReference type="PANTHER" id="PTHR44019">
    <property type="entry name" value="WD REPEAT-CONTAINING PROTEIN 55"/>
    <property type="match status" value="1"/>
</dbReference>
<evidence type="ECO:0000259" key="5">
    <source>
        <dbReference type="Pfam" id="PF24883"/>
    </source>
</evidence>
<feature type="repeat" description="WD" evidence="3">
    <location>
        <begin position="700"/>
        <end position="729"/>
    </location>
</feature>
<dbReference type="OrthoDB" id="538223at2759"/>
<dbReference type="PROSITE" id="PS50082">
    <property type="entry name" value="WD_REPEATS_2"/>
    <property type="match status" value="13"/>
</dbReference>
<name>A0A0H2S6B1_9AGAM</name>
<dbReference type="Pfam" id="PF24883">
    <property type="entry name" value="NPHP3_N"/>
    <property type="match status" value="1"/>
</dbReference>
<feature type="repeat" description="WD" evidence="3">
    <location>
        <begin position="737"/>
        <end position="778"/>
    </location>
</feature>
<protein>
    <submittedName>
        <fullName evidence="6">WD40 repeat-like protein</fullName>
    </submittedName>
</protein>
<reference evidence="6 7" key="1">
    <citation type="submission" date="2015-04" db="EMBL/GenBank/DDBJ databases">
        <title>Complete genome sequence of Schizopora paradoxa KUC8140, a cosmopolitan wood degrader in East Asia.</title>
        <authorList>
            <consortium name="DOE Joint Genome Institute"/>
            <person name="Min B."/>
            <person name="Park H."/>
            <person name="Jang Y."/>
            <person name="Kim J.-J."/>
            <person name="Kim K.H."/>
            <person name="Pangilinan J."/>
            <person name="Lipzen A."/>
            <person name="Riley R."/>
            <person name="Grigoriev I.V."/>
            <person name="Spatafora J.W."/>
            <person name="Choi I.-G."/>
        </authorList>
    </citation>
    <scope>NUCLEOTIDE SEQUENCE [LARGE SCALE GENOMIC DNA]</scope>
    <source>
        <strain evidence="6 7">KUC8140</strain>
    </source>
</reference>
<dbReference type="InterPro" id="IPR027417">
    <property type="entry name" value="P-loop_NTPase"/>
</dbReference>
<dbReference type="PROSITE" id="PS00678">
    <property type="entry name" value="WD_REPEATS_1"/>
    <property type="match status" value="3"/>
</dbReference>
<evidence type="ECO:0000256" key="1">
    <source>
        <dbReference type="ARBA" id="ARBA00022574"/>
    </source>
</evidence>
<feature type="repeat" description="WD" evidence="3">
    <location>
        <begin position="779"/>
        <end position="820"/>
    </location>
</feature>
<dbReference type="SUPFAM" id="SSF52540">
    <property type="entry name" value="P-loop containing nucleoside triphosphate hydrolases"/>
    <property type="match status" value="1"/>
</dbReference>
<organism evidence="6 7">
    <name type="scientific">Schizopora paradoxa</name>
    <dbReference type="NCBI Taxonomy" id="27342"/>
    <lineage>
        <taxon>Eukaryota</taxon>
        <taxon>Fungi</taxon>
        <taxon>Dikarya</taxon>
        <taxon>Basidiomycota</taxon>
        <taxon>Agaricomycotina</taxon>
        <taxon>Agaricomycetes</taxon>
        <taxon>Hymenochaetales</taxon>
        <taxon>Schizoporaceae</taxon>
        <taxon>Schizopora</taxon>
    </lineage>
</organism>
<dbReference type="Pfam" id="PF23383">
    <property type="entry name" value="Beta-prop_IFT140_1st"/>
    <property type="match status" value="1"/>
</dbReference>
<feature type="repeat" description="WD" evidence="3">
    <location>
        <begin position="1082"/>
        <end position="1123"/>
    </location>
</feature>
<dbReference type="CDD" id="cd00200">
    <property type="entry name" value="WD40"/>
    <property type="match status" value="2"/>
</dbReference>
<dbReference type="InterPro" id="IPR020472">
    <property type="entry name" value="WD40_PAC1"/>
</dbReference>
<dbReference type="Proteomes" id="UP000053477">
    <property type="component" value="Unassembled WGS sequence"/>
</dbReference>